<dbReference type="GO" id="GO:0008270">
    <property type="term" value="F:zinc ion binding"/>
    <property type="evidence" value="ECO:0007669"/>
    <property type="project" value="UniProtKB-UniRule"/>
</dbReference>
<feature type="binding site" evidence="5">
    <location>
        <position position="2"/>
    </location>
    <ligand>
        <name>Ni(2+)</name>
        <dbReference type="ChEBI" id="CHEBI:49786"/>
    </ligand>
</feature>
<dbReference type="PANTHER" id="PTHR34535:SF3">
    <property type="entry name" value="HYDROGENASE MATURATION FACTOR HYPA"/>
    <property type="match status" value="1"/>
</dbReference>
<organism evidence="6">
    <name type="scientific">Shewanella frigidimarina</name>
    <dbReference type="NCBI Taxonomy" id="56812"/>
    <lineage>
        <taxon>Bacteria</taxon>
        <taxon>Pseudomonadati</taxon>
        <taxon>Pseudomonadota</taxon>
        <taxon>Gammaproteobacteria</taxon>
        <taxon>Alteromonadales</taxon>
        <taxon>Shewanellaceae</taxon>
        <taxon>Shewanella</taxon>
    </lineage>
</organism>
<comment type="caution">
    <text evidence="6">The sequence shown here is derived from an EMBL/GenBank/DDBJ whole genome shotgun (WGS) entry which is preliminary data.</text>
</comment>
<dbReference type="AlphaFoldDB" id="A0A106C2R0"/>
<evidence type="ECO:0000256" key="4">
    <source>
        <dbReference type="ARBA" id="ARBA00022833"/>
    </source>
</evidence>
<keyword evidence="2 5" id="KW-0533">Nickel</keyword>
<keyword evidence="4 5" id="KW-0862">Zinc</keyword>
<dbReference type="PIRSF" id="PIRSF004761">
    <property type="entry name" value="Hydrgn_mat_HypA"/>
    <property type="match status" value="1"/>
</dbReference>
<sequence length="114" mass="12848">MHEYSIVMSLMEQCEALAQLHKATRIEQVELKIGVLSGVEPALLSKAFETFKLDSVCHEARLVINVQPLVLQCNHCEQQSQVDERTIVCPICQSNKTTVIDGEDMMLMQLVMDT</sequence>
<feature type="binding site" evidence="5">
    <location>
        <position position="73"/>
    </location>
    <ligand>
        <name>Zn(2+)</name>
        <dbReference type="ChEBI" id="CHEBI:29105"/>
    </ligand>
</feature>
<comment type="similarity">
    <text evidence="1 5">Belongs to the HypA/HybF family.</text>
</comment>
<feature type="binding site" evidence="5">
    <location>
        <position position="76"/>
    </location>
    <ligand>
        <name>Zn(2+)</name>
        <dbReference type="ChEBI" id="CHEBI:29105"/>
    </ligand>
</feature>
<feature type="binding site" evidence="5">
    <location>
        <position position="89"/>
    </location>
    <ligand>
        <name>Zn(2+)</name>
        <dbReference type="ChEBI" id="CHEBI:29105"/>
    </ligand>
</feature>
<dbReference type="Pfam" id="PF01155">
    <property type="entry name" value="HypA"/>
    <property type="match status" value="1"/>
</dbReference>
<dbReference type="GeneID" id="41837478"/>
<dbReference type="InterPro" id="IPR000688">
    <property type="entry name" value="HypA/HybF"/>
</dbReference>
<evidence type="ECO:0000256" key="5">
    <source>
        <dbReference type="HAMAP-Rule" id="MF_00213"/>
    </source>
</evidence>
<comment type="function">
    <text evidence="5">Involved in the maturation of [NiFe] hydrogenases. Required for nickel insertion into the metal center of the hydrogenase.</text>
</comment>
<dbReference type="Gene3D" id="3.30.2320.80">
    <property type="match status" value="1"/>
</dbReference>
<protein>
    <recommendedName>
        <fullName evidence="5">Hydrogenase maturation factor HypA</fullName>
    </recommendedName>
</protein>
<dbReference type="Proteomes" id="UP000055702">
    <property type="component" value="Unassembled WGS sequence"/>
</dbReference>
<keyword evidence="3 5" id="KW-0479">Metal-binding</keyword>
<dbReference type="RefSeq" id="WP_011637569.1">
    <property type="nucleotide sequence ID" value="NZ_JBBMQR010000017.1"/>
</dbReference>
<reference evidence="6 7" key="1">
    <citation type="submission" date="2016-01" db="EMBL/GenBank/DDBJ databases">
        <title>Draft genome of the antarctic isolate Shewanella frigidimarina Ag06-30.</title>
        <authorList>
            <person name="Parmeciano Di Noto G."/>
            <person name="Vazquez S."/>
            <person name="Mac Cormack W."/>
            <person name="Iriarte A."/>
            <person name="Quiroga C."/>
        </authorList>
    </citation>
    <scope>NUCLEOTIDE SEQUENCE [LARGE SCALE GENOMIC DNA]</scope>
    <source>
        <strain evidence="6 7">Ag06-30</strain>
    </source>
</reference>
<evidence type="ECO:0000256" key="3">
    <source>
        <dbReference type="ARBA" id="ARBA00022723"/>
    </source>
</evidence>
<dbReference type="InterPro" id="IPR020538">
    <property type="entry name" value="Hydgase_Ni_incorp_HypA/HybF_CS"/>
</dbReference>
<dbReference type="GO" id="GO:0051604">
    <property type="term" value="P:protein maturation"/>
    <property type="evidence" value="ECO:0007669"/>
    <property type="project" value="InterPro"/>
</dbReference>
<gene>
    <name evidence="5" type="primary">hypA</name>
    <name evidence="6" type="ORF">AWJ07_00745</name>
</gene>
<name>A0A106C2R0_SHEFR</name>
<accession>A0A106C2R0</accession>
<dbReference type="EMBL" id="LRDC01000001">
    <property type="protein sequence ID" value="KVX03139.1"/>
    <property type="molecule type" value="Genomic_DNA"/>
</dbReference>
<evidence type="ECO:0000256" key="1">
    <source>
        <dbReference type="ARBA" id="ARBA00010748"/>
    </source>
</evidence>
<dbReference type="PROSITE" id="PS01249">
    <property type="entry name" value="HYPA"/>
    <property type="match status" value="1"/>
</dbReference>
<dbReference type="PANTHER" id="PTHR34535">
    <property type="entry name" value="HYDROGENASE MATURATION FACTOR HYPA"/>
    <property type="match status" value="1"/>
</dbReference>
<evidence type="ECO:0000313" key="7">
    <source>
        <dbReference type="Proteomes" id="UP000055702"/>
    </source>
</evidence>
<dbReference type="HAMAP" id="MF_00213">
    <property type="entry name" value="HypA_HybF"/>
    <property type="match status" value="1"/>
</dbReference>
<evidence type="ECO:0000313" key="6">
    <source>
        <dbReference type="EMBL" id="KVX03139.1"/>
    </source>
</evidence>
<feature type="binding site" evidence="5">
    <location>
        <position position="92"/>
    </location>
    <ligand>
        <name>Zn(2+)</name>
        <dbReference type="ChEBI" id="CHEBI:29105"/>
    </ligand>
</feature>
<proteinExistence type="inferred from homology"/>
<dbReference type="GO" id="GO:0016151">
    <property type="term" value="F:nickel cation binding"/>
    <property type="evidence" value="ECO:0007669"/>
    <property type="project" value="UniProtKB-UniRule"/>
</dbReference>
<dbReference type="OMA" id="RITAVWM"/>
<evidence type="ECO:0000256" key="2">
    <source>
        <dbReference type="ARBA" id="ARBA00022596"/>
    </source>
</evidence>